<dbReference type="Proteomes" id="UP000199045">
    <property type="component" value="Unassembled WGS sequence"/>
</dbReference>
<gene>
    <name evidence="1" type="ORF">SAMN04488121_107329</name>
</gene>
<evidence type="ECO:0000313" key="1">
    <source>
        <dbReference type="EMBL" id="SDG95192.1"/>
    </source>
</evidence>
<dbReference type="STRING" id="104663.SAMN04488121_107329"/>
<dbReference type="AlphaFoldDB" id="A0A1G7YF62"/>
<sequence>MTIACYYFSSSLANMMSLLQINQIIVNPVNPINNHTAMRYHQWIVNTIAAATLFVKVVSGQQPAMPDPFSRLSAPSPTTASLVKFTDIPVSGFSGMPEINIPLYEISTSFVKVPVSLNYHAAGITVGQEASNIGLGWALNAGGVISRTVYGSADNSTWQLYRMGRENAFDVRDPVDYQQAYSLSQNTIDGVPDLYMYNFPGYSGKFIIADQIRQLPMTNLRITKASNNEFHIVTPDGNKYVFGATESSYNKSDGAGNMNVVGWYLTKILSADRSDSVVFTYADTHYINSGGESFMQEFYQGGTGAWDGEGVESHSFFTNTLSGKQLTKVTFSQGSVEFNISWNTREDIAVGDAGMVPLINTMMVKNKIGTVLRTISFRYGYFTNNGTGTDNKRLKLTGVYINGGNSTDTLKAQRYNLLYNGMMLPSKSSKGEDHWGYYNGADGNTTLIPSYTNCVDRPSPPDCYSCAGQLGTLRFTGANRESDGAYAAAGMLERITYPTGGYTHFEWEPHDVVNNDPPVVTYQTKTIGSTGSYPTSTTFKRDSSADYYVDPVANPNGICATFTGRLNIPANAIDDAAKIDHAAGSVTVYRRAGRVAVATFVFSYNENNQYNQTSNLNLEGGQRYFIMTEVRDNGFSVVGNLSGKVGSTTTATPNKIIGGCRLKRMTFREPVAGKYIVKSYTYRIPGDTAHSSGRLYRTPMYNRPVVKFVQTGTGCAYAMYTGIRLSSNSMISLGAGTHIGYTYVQEKMGDSAQNGYILYNYQNSMSFQGEFNPAWRNGYLRSKTMYNNLSQPVSKERNVYSLDSRGFTAFACSTVDYYVKHPCAPTDNFESDKPVFAGGKNWLYPSEWFHLDSTVTEVYDMDVPSRVLTSSKAFSYDNVLHLQTSKIITKISDGTELSTIVRYPLDYTLPAGTLTTEAQAIKNMQAANMHLPVESYEQRKLASQVLQTREATYMAYKSLTTASGPVVVFDKQYDAETDLLPGTFVPSAVSGNGITKSAAYVLKVTAHKYDAGYNITEAEKQGSDLSAYIWDYNGNYMVAQFRNARQADVAYAGFEADGKGNWTYTGAAVPDATTITGKNCYNLAAGAITKTGLTTAKSYTVSYWTKNAAPYSITGTVAGYPLKGETTNGWTCYEHKISGQPAVTVSGAGLIDELRLYPADGAAITYTYEPMVGVTSICNEGNKTSYYGYDSDGRLVTIKDQDGKILKQMEYQYQGAVGR</sequence>
<organism evidence="1 2">
    <name type="scientific">Chitinophaga filiformis</name>
    <name type="common">Myxococcus filiformis</name>
    <name type="synonym">Flexibacter filiformis</name>
    <dbReference type="NCBI Taxonomy" id="104663"/>
    <lineage>
        <taxon>Bacteria</taxon>
        <taxon>Pseudomonadati</taxon>
        <taxon>Bacteroidota</taxon>
        <taxon>Chitinophagia</taxon>
        <taxon>Chitinophagales</taxon>
        <taxon>Chitinophagaceae</taxon>
        <taxon>Chitinophaga</taxon>
    </lineage>
</organism>
<evidence type="ECO:0000313" key="2">
    <source>
        <dbReference type="Proteomes" id="UP000199045"/>
    </source>
</evidence>
<proteinExistence type="predicted"/>
<reference evidence="1 2" key="1">
    <citation type="submission" date="2016-10" db="EMBL/GenBank/DDBJ databases">
        <authorList>
            <person name="de Groot N.N."/>
        </authorList>
    </citation>
    <scope>NUCLEOTIDE SEQUENCE [LARGE SCALE GENOMIC DNA]</scope>
    <source>
        <strain evidence="1 2">DSM 527</strain>
    </source>
</reference>
<accession>A0A1G7YF62</accession>
<dbReference type="EMBL" id="FNBN01000007">
    <property type="protein sequence ID" value="SDG95192.1"/>
    <property type="molecule type" value="Genomic_DNA"/>
</dbReference>
<name>A0A1G7YF62_CHIFI</name>
<protein>
    <submittedName>
        <fullName evidence="1">YD repeat-containing protein</fullName>
    </submittedName>
</protein>